<sequence length="117" mass="13144">MATVKVCAIDGCEAVLPNHRYKWCDEHRQEAIRADHRARAAVYRDKPGAREAARARTAAWYAAHREPPSQVCVVDGCDGEALGLRKYCIEHRVEILRANEARASARYRARKKAAGND</sequence>
<evidence type="ECO:0000313" key="2">
    <source>
        <dbReference type="Proteomes" id="UP001415169"/>
    </source>
</evidence>
<reference evidence="1" key="2">
    <citation type="submission" date="2023-12" db="EMBL/GenBank/DDBJ databases">
        <authorList>
            <person name="Sun Q."/>
            <person name="Inoue M."/>
        </authorList>
    </citation>
    <scope>NUCLEOTIDE SEQUENCE</scope>
    <source>
        <strain evidence="1">JCM 17590</strain>
    </source>
</reference>
<evidence type="ECO:0008006" key="3">
    <source>
        <dbReference type="Google" id="ProtNLM"/>
    </source>
</evidence>
<dbReference type="RefSeq" id="WP_344790218.1">
    <property type="nucleotide sequence ID" value="NZ_BAABBV010000001.1"/>
</dbReference>
<dbReference type="EMBL" id="BAABBV010000001">
    <property type="protein sequence ID" value="GAA4155969.1"/>
    <property type="molecule type" value="Genomic_DNA"/>
</dbReference>
<dbReference type="Proteomes" id="UP001415169">
    <property type="component" value="Unassembled WGS sequence"/>
</dbReference>
<comment type="caution">
    <text evidence="1">The sequence shown here is derived from an EMBL/GenBank/DDBJ whole genome shotgun (WGS) entry which is preliminary data.</text>
</comment>
<protein>
    <recommendedName>
        <fullName evidence="3">HNH endonuclease</fullName>
    </recommendedName>
</protein>
<keyword evidence="2" id="KW-1185">Reference proteome</keyword>
<evidence type="ECO:0000313" key="1">
    <source>
        <dbReference type="EMBL" id="GAA4155969.1"/>
    </source>
</evidence>
<reference evidence="1" key="1">
    <citation type="journal article" date="2014" name="Int. J. Syst. Evol. Microbiol.">
        <title>Complete genome of a new Firmicutes species belonging to the dominant human colonic microbiota ('Ruminococcus bicirculans') reveals two chromosomes and a selective capacity to utilize plant glucans.</title>
        <authorList>
            <consortium name="NISC Comparative Sequencing Program"/>
            <person name="Wegmann U."/>
            <person name="Louis P."/>
            <person name="Goesmann A."/>
            <person name="Henrissat B."/>
            <person name="Duncan S.H."/>
            <person name="Flint H.J."/>
        </authorList>
    </citation>
    <scope>NUCLEOTIDE SEQUENCE</scope>
    <source>
        <strain evidence="1">JCM 17590</strain>
    </source>
</reference>
<proteinExistence type="predicted"/>
<name>A0ABP7ZIJ0_9MICO</name>
<organism evidence="1 2">
    <name type="scientific">Gryllotalpicola daejeonensis</name>
    <dbReference type="NCBI Taxonomy" id="993087"/>
    <lineage>
        <taxon>Bacteria</taxon>
        <taxon>Bacillati</taxon>
        <taxon>Actinomycetota</taxon>
        <taxon>Actinomycetes</taxon>
        <taxon>Micrococcales</taxon>
        <taxon>Microbacteriaceae</taxon>
        <taxon>Gryllotalpicola</taxon>
    </lineage>
</organism>
<gene>
    <name evidence="1" type="ORF">GCM10022286_05670</name>
</gene>
<accession>A0ABP7ZIJ0</accession>